<gene>
    <name evidence="2" type="ORF">CTEN210_17653</name>
</gene>
<dbReference type="Gene3D" id="1.10.340.70">
    <property type="match status" value="1"/>
</dbReference>
<comment type="caution">
    <text evidence="2">The sequence shown here is derived from an EMBL/GenBank/DDBJ whole genome shotgun (WGS) entry which is preliminary data.</text>
</comment>
<dbReference type="Proteomes" id="UP001054902">
    <property type="component" value="Unassembled WGS sequence"/>
</dbReference>
<evidence type="ECO:0000313" key="3">
    <source>
        <dbReference type="Proteomes" id="UP001054902"/>
    </source>
</evidence>
<dbReference type="InterPro" id="IPR050951">
    <property type="entry name" value="Retrovirus_Pol_polyprotein"/>
</dbReference>
<dbReference type="PANTHER" id="PTHR37984">
    <property type="entry name" value="PROTEIN CBG26694"/>
    <property type="match status" value="1"/>
</dbReference>
<evidence type="ECO:0000259" key="1">
    <source>
        <dbReference type="Pfam" id="PF17921"/>
    </source>
</evidence>
<reference evidence="2 3" key="1">
    <citation type="journal article" date="2021" name="Sci. Rep.">
        <title>The genome of the diatom Chaetoceros tenuissimus carries an ancient integrated fragment of an extant virus.</title>
        <authorList>
            <person name="Hongo Y."/>
            <person name="Kimura K."/>
            <person name="Takaki Y."/>
            <person name="Yoshida Y."/>
            <person name="Baba S."/>
            <person name="Kobayashi G."/>
            <person name="Nagasaki K."/>
            <person name="Hano T."/>
            <person name="Tomaru Y."/>
        </authorList>
    </citation>
    <scope>NUCLEOTIDE SEQUENCE [LARGE SCALE GENOMIC DNA]</scope>
    <source>
        <strain evidence="2 3">NIES-3715</strain>
    </source>
</reference>
<organism evidence="2 3">
    <name type="scientific">Chaetoceros tenuissimus</name>
    <dbReference type="NCBI Taxonomy" id="426638"/>
    <lineage>
        <taxon>Eukaryota</taxon>
        <taxon>Sar</taxon>
        <taxon>Stramenopiles</taxon>
        <taxon>Ochrophyta</taxon>
        <taxon>Bacillariophyta</taxon>
        <taxon>Coscinodiscophyceae</taxon>
        <taxon>Chaetocerotophycidae</taxon>
        <taxon>Chaetocerotales</taxon>
        <taxon>Chaetocerotaceae</taxon>
        <taxon>Chaetoceros</taxon>
    </lineage>
</organism>
<sequence>MIIEEFAPEIKYIKGEANTVADSLSRLPLIEDNGLEDDQVENKLYELFMNEDVQEDQERGFPLEYKQIRKKQEQALRDDEVLKQEMQTDAKKQSEKKLFGVKMFDDERLITYRNRIYIPKSLQNETIHWYHWALQHPGENKLMRTIQIHSAWPNMVKQIQEYTRVCKQCQLFKKRSLKYRKLPPKQLPLLRPWEEVALI</sequence>
<dbReference type="EMBL" id="BLLK01000072">
    <property type="protein sequence ID" value="GFH61177.1"/>
    <property type="molecule type" value="Genomic_DNA"/>
</dbReference>
<evidence type="ECO:0000313" key="2">
    <source>
        <dbReference type="EMBL" id="GFH61177.1"/>
    </source>
</evidence>
<keyword evidence="3" id="KW-1185">Reference proteome</keyword>
<dbReference type="PANTHER" id="PTHR37984:SF5">
    <property type="entry name" value="PROTEIN NYNRIN-LIKE"/>
    <property type="match status" value="1"/>
</dbReference>
<accession>A0AAD3DBY4</accession>
<protein>
    <recommendedName>
        <fullName evidence="1">Integrase zinc-binding domain-containing protein</fullName>
    </recommendedName>
</protein>
<dbReference type="AlphaFoldDB" id="A0AAD3DBY4"/>
<name>A0AAD3DBY4_9STRA</name>
<proteinExistence type="predicted"/>
<dbReference type="Pfam" id="PF17921">
    <property type="entry name" value="Integrase_H2C2"/>
    <property type="match status" value="1"/>
</dbReference>
<feature type="domain" description="Integrase zinc-binding" evidence="1">
    <location>
        <begin position="118"/>
        <end position="175"/>
    </location>
</feature>
<dbReference type="InterPro" id="IPR041588">
    <property type="entry name" value="Integrase_H2C2"/>
</dbReference>